<dbReference type="InterPro" id="IPR003772">
    <property type="entry name" value="YceD"/>
</dbReference>
<comment type="caution">
    <text evidence="2">The sequence shown here is derived from an EMBL/GenBank/DDBJ whole genome shotgun (WGS) entry which is preliminary data.</text>
</comment>
<sequence>MSRKVSQKEVVEFDAWAFCRAGGTISGYHDDLDFPRLKNDPEITGFKVIEWQVKGYLNRQGESVIHLAGEFEAGFHCVVCDEVVVQRIVFDRKLILAKSEQQADEKDQEIDDEDVDYVACSGVVNLRDWLEDELLLVCPMFPKHDTCSSEEHEQSGLSEVNVEPGVQNDDEPPKKVHRPFADLGQLLKKGKQ</sequence>
<name>A0ABQ5YMS4_9BURK</name>
<reference evidence="3" key="1">
    <citation type="journal article" date="2019" name="Int. J. Syst. Evol. Microbiol.">
        <title>The Global Catalogue of Microorganisms (GCM) 10K type strain sequencing project: providing services to taxonomists for standard genome sequencing and annotation.</title>
        <authorList>
            <consortium name="The Broad Institute Genomics Platform"/>
            <consortium name="The Broad Institute Genome Sequencing Center for Infectious Disease"/>
            <person name="Wu L."/>
            <person name="Ma J."/>
        </authorList>
    </citation>
    <scope>NUCLEOTIDE SEQUENCE [LARGE SCALE GENOMIC DNA]</scope>
    <source>
        <strain evidence="3">NBRC 105857</strain>
    </source>
</reference>
<evidence type="ECO:0000313" key="3">
    <source>
        <dbReference type="Proteomes" id="UP001156664"/>
    </source>
</evidence>
<dbReference type="Proteomes" id="UP001156664">
    <property type="component" value="Unassembled WGS sequence"/>
</dbReference>
<evidence type="ECO:0008006" key="4">
    <source>
        <dbReference type="Google" id="ProtNLM"/>
    </source>
</evidence>
<dbReference type="EMBL" id="BSOJ01000009">
    <property type="protein sequence ID" value="GLR25895.1"/>
    <property type="molecule type" value="Genomic_DNA"/>
</dbReference>
<feature type="region of interest" description="Disordered" evidence="1">
    <location>
        <begin position="148"/>
        <end position="192"/>
    </location>
</feature>
<dbReference type="RefSeq" id="WP_284280336.1">
    <property type="nucleotide sequence ID" value="NZ_BSOJ01000009.1"/>
</dbReference>
<proteinExistence type="predicted"/>
<keyword evidence="3" id="KW-1185">Reference proteome</keyword>
<evidence type="ECO:0000256" key="1">
    <source>
        <dbReference type="SAM" id="MobiDB-lite"/>
    </source>
</evidence>
<dbReference type="Pfam" id="PF02620">
    <property type="entry name" value="YceD"/>
    <property type="match status" value="1"/>
</dbReference>
<accession>A0ABQ5YMS4</accession>
<gene>
    <name evidence="2" type="ORF">GCM10007875_09830</name>
</gene>
<protein>
    <recommendedName>
        <fullName evidence="4">Large ribosomal RNA subunit accumulation protein YceD</fullName>
    </recommendedName>
</protein>
<evidence type="ECO:0000313" key="2">
    <source>
        <dbReference type="EMBL" id="GLR25895.1"/>
    </source>
</evidence>
<organism evidence="2 3">
    <name type="scientific">Limnobacter litoralis</name>
    <dbReference type="NCBI Taxonomy" id="481366"/>
    <lineage>
        <taxon>Bacteria</taxon>
        <taxon>Pseudomonadati</taxon>
        <taxon>Pseudomonadota</taxon>
        <taxon>Betaproteobacteria</taxon>
        <taxon>Burkholderiales</taxon>
        <taxon>Burkholderiaceae</taxon>
        <taxon>Limnobacter</taxon>
    </lineage>
</organism>